<keyword evidence="4 10" id="KW-0812">Transmembrane</keyword>
<evidence type="ECO:0000256" key="3">
    <source>
        <dbReference type="ARBA" id="ARBA00022448"/>
    </source>
</evidence>
<dbReference type="PROSITE" id="PS50850">
    <property type="entry name" value="MFS"/>
    <property type="match status" value="1"/>
</dbReference>
<feature type="transmembrane region" description="Helical" evidence="10">
    <location>
        <begin position="141"/>
        <end position="160"/>
    </location>
</feature>
<comment type="catalytic activity">
    <reaction evidence="8">
        <text>myo-inositol(out) + H(+)(out) = myo-inositol(in) + H(+)(in)</text>
        <dbReference type="Rhea" id="RHEA:60364"/>
        <dbReference type="ChEBI" id="CHEBI:15378"/>
        <dbReference type="ChEBI" id="CHEBI:17268"/>
    </reaction>
</comment>
<evidence type="ECO:0000256" key="6">
    <source>
        <dbReference type="ARBA" id="ARBA00023136"/>
    </source>
</evidence>
<feature type="transmembrane region" description="Helical" evidence="10">
    <location>
        <begin position="202"/>
        <end position="223"/>
    </location>
</feature>
<dbReference type="GO" id="GO:0000023">
    <property type="term" value="P:maltose metabolic process"/>
    <property type="evidence" value="ECO:0007669"/>
    <property type="project" value="UniProtKB-KW"/>
</dbReference>
<evidence type="ECO:0000256" key="9">
    <source>
        <dbReference type="RuleBase" id="RU003346"/>
    </source>
</evidence>
<evidence type="ECO:0000313" key="12">
    <source>
        <dbReference type="EMBL" id="RSH78046.1"/>
    </source>
</evidence>
<feature type="transmembrane region" description="Helical" evidence="10">
    <location>
        <begin position="62"/>
        <end position="89"/>
    </location>
</feature>
<evidence type="ECO:0000256" key="10">
    <source>
        <dbReference type="SAM" id="Phobius"/>
    </source>
</evidence>
<dbReference type="InterPro" id="IPR036259">
    <property type="entry name" value="MFS_trans_sf"/>
</dbReference>
<reference evidence="12 13" key="1">
    <citation type="submission" date="2018-11" db="EMBL/GenBank/DDBJ databases">
        <title>Genome sequence of Apiotrichum porosum DSM 27194.</title>
        <authorList>
            <person name="Aliyu H."/>
            <person name="Gorte O."/>
            <person name="Ochsenreither K."/>
        </authorList>
    </citation>
    <scope>NUCLEOTIDE SEQUENCE [LARGE SCALE GENOMIC DNA]</scope>
    <source>
        <strain evidence="12 13">DSM 27194</strain>
    </source>
</reference>
<keyword evidence="3 9" id="KW-0813">Transport</keyword>
<dbReference type="SUPFAM" id="SSF103473">
    <property type="entry name" value="MFS general substrate transporter"/>
    <property type="match status" value="1"/>
</dbReference>
<dbReference type="InterPro" id="IPR005828">
    <property type="entry name" value="MFS_sugar_transport-like"/>
</dbReference>
<dbReference type="OrthoDB" id="6612291at2759"/>
<feature type="transmembrane region" description="Helical" evidence="10">
    <location>
        <begin position="451"/>
        <end position="474"/>
    </location>
</feature>
<evidence type="ECO:0000256" key="5">
    <source>
        <dbReference type="ARBA" id="ARBA00022989"/>
    </source>
</evidence>
<feature type="domain" description="Major facilitator superfamily (MFS) profile" evidence="11">
    <location>
        <begin position="65"/>
        <end position="508"/>
    </location>
</feature>
<dbReference type="Gene3D" id="1.20.1250.20">
    <property type="entry name" value="MFS general substrate transporter like domains"/>
    <property type="match status" value="1"/>
</dbReference>
<keyword evidence="6 10" id="KW-0472">Membrane</keyword>
<gene>
    <name evidence="12" type="ORF">EHS24_002501</name>
</gene>
<dbReference type="FunFam" id="1.20.1250.20:FF:000149">
    <property type="entry name" value="MFS transporter, SP family, general alpha glucoside:H+ symporter"/>
    <property type="match status" value="1"/>
</dbReference>
<feature type="transmembrane region" description="Helical" evidence="10">
    <location>
        <begin position="384"/>
        <end position="405"/>
    </location>
</feature>
<feature type="transmembrane region" description="Helical" evidence="10">
    <location>
        <begin position="486"/>
        <end position="502"/>
    </location>
</feature>
<evidence type="ECO:0000259" key="11">
    <source>
        <dbReference type="PROSITE" id="PS50850"/>
    </source>
</evidence>
<feature type="transmembrane region" description="Helical" evidence="10">
    <location>
        <begin position="359"/>
        <end position="377"/>
    </location>
</feature>
<accession>A0A427XGU8</accession>
<proteinExistence type="inferred from homology"/>
<keyword evidence="13" id="KW-1185">Reference proteome</keyword>
<dbReference type="AlphaFoldDB" id="A0A427XGU8"/>
<dbReference type="EMBL" id="RSCE01000013">
    <property type="protein sequence ID" value="RSH78046.1"/>
    <property type="molecule type" value="Genomic_DNA"/>
</dbReference>
<evidence type="ECO:0000256" key="4">
    <source>
        <dbReference type="ARBA" id="ARBA00022692"/>
    </source>
</evidence>
<dbReference type="InterPro" id="IPR003663">
    <property type="entry name" value="Sugar/inositol_transpt"/>
</dbReference>
<evidence type="ECO:0000313" key="13">
    <source>
        <dbReference type="Proteomes" id="UP000279236"/>
    </source>
</evidence>
<evidence type="ECO:0000256" key="8">
    <source>
        <dbReference type="ARBA" id="ARBA00049119"/>
    </source>
</evidence>
<comment type="caution">
    <text evidence="12">The sequence shown here is derived from an EMBL/GenBank/DDBJ whole genome shotgun (WGS) entry which is preliminary data.</text>
</comment>
<dbReference type="NCBIfam" id="TIGR00879">
    <property type="entry name" value="SP"/>
    <property type="match status" value="1"/>
</dbReference>
<sequence length="561" mass="63042">MSYDNDRRESFDPTGRRKSVAVQVNLRDDIADYDRVVEDARKATESEHHLSIMQGLRKYPKACAWSMLLSTAIIMEGYDVVLLGSFYALPQFNQKYGHLGPNGEYIISASWQAGLSNGAQVGEIIGLALNGWASERFGYRLTMMVSMAAMIAFVFLPVFAHNIETLLAGEILQGIPWGVFQTLTTAYASEITPVVLRPYLTAYVNLCWVFGQLLASGILRGVLTWESQWAYRMPFCLQWIWPVPILIGTFFAPESPWWEVRHGRIDKARHIVRRLNTNPTDEFVDNQVAMMVHTNALEKEMSEGTSYWDCFKGVDLRRTEASSGAWMIQNLCGSAFMGYSTYFLEQAGLAPSYAFDMSIAQYGLGIVGTLSSWFLMPHIGRRRLYIVGQIGMIIMLVTIGGMGFISNSNTGAQWAIGGLLLGYTLIYDSTVGPVCYALVGELSSTRLRAKTVVIARISYNLIGIVNSVIMPYFLNPEKLNWGGKTGLFWAGFCFLCLIWTYFRLPEPKGRTYGELDVLFENRVPARKFRTTVVDQFASEAHTPPSGHMDEKMAADYQHIEH</sequence>
<evidence type="ECO:0000256" key="2">
    <source>
        <dbReference type="ARBA" id="ARBA00010992"/>
    </source>
</evidence>
<dbReference type="Proteomes" id="UP000279236">
    <property type="component" value="Unassembled WGS sequence"/>
</dbReference>
<keyword evidence="5 10" id="KW-1133">Transmembrane helix</keyword>
<evidence type="ECO:0000256" key="7">
    <source>
        <dbReference type="ARBA" id="ARBA00026248"/>
    </source>
</evidence>
<dbReference type="InterPro" id="IPR050360">
    <property type="entry name" value="MFS_Sugar_Transporters"/>
</dbReference>
<keyword evidence="7" id="KW-0462">Maltose metabolism</keyword>
<dbReference type="Pfam" id="PF00083">
    <property type="entry name" value="Sugar_tr"/>
    <property type="match status" value="1"/>
</dbReference>
<name>A0A427XGU8_9TREE</name>
<comment type="subcellular location">
    <subcellularLocation>
        <location evidence="1">Membrane</location>
        <topology evidence="1">Multi-pass membrane protein</topology>
    </subcellularLocation>
</comment>
<dbReference type="PANTHER" id="PTHR48022:SF5">
    <property type="entry name" value="ALPHA-GLUCOSIDES PERMEASE MPH2-RELATED"/>
    <property type="match status" value="1"/>
</dbReference>
<dbReference type="GO" id="GO:0016020">
    <property type="term" value="C:membrane"/>
    <property type="evidence" value="ECO:0007669"/>
    <property type="project" value="UniProtKB-SubCell"/>
</dbReference>
<dbReference type="PROSITE" id="PS00217">
    <property type="entry name" value="SUGAR_TRANSPORT_2"/>
    <property type="match status" value="1"/>
</dbReference>
<comment type="similarity">
    <text evidence="2 9">Belongs to the major facilitator superfamily. Sugar transporter (TC 2.A.1.1) family.</text>
</comment>
<feature type="transmembrane region" description="Helical" evidence="10">
    <location>
        <begin position="411"/>
        <end position="439"/>
    </location>
</feature>
<evidence type="ECO:0000256" key="1">
    <source>
        <dbReference type="ARBA" id="ARBA00004141"/>
    </source>
</evidence>
<dbReference type="RefSeq" id="XP_028473193.1">
    <property type="nucleotide sequence ID" value="XM_028618237.1"/>
</dbReference>
<dbReference type="InterPro" id="IPR020846">
    <property type="entry name" value="MFS_dom"/>
</dbReference>
<dbReference type="GO" id="GO:0005351">
    <property type="term" value="F:carbohydrate:proton symporter activity"/>
    <property type="evidence" value="ECO:0007669"/>
    <property type="project" value="TreeGrafter"/>
</dbReference>
<protein>
    <recommendedName>
        <fullName evidence="11">Major facilitator superfamily (MFS) profile domain-containing protein</fullName>
    </recommendedName>
</protein>
<dbReference type="GeneID" id="39587044"/>
<dbReference type="InterPro" id="IPR005829">
    <property type="entry name" value="Sugar_transporter_CS"/>
</dbReference>
<dbReference type="PANTHER" id="PTHR48022">
    <property type="entry name" value="PLASTIDIC GLUCOSE TRANSPORTER 4"/>
    <property type="match status" value="1"/>
</dbReference>
<organism evidence="12 13">
    <name type="scientific">Apiotrichum porosum</name>
    <dbReference type="NCBI Taxonomy" id="105984"/>
    <lineage>
        <taxon>Eukaryota</taxon>
        <taxon>Fungi</taxon>
        <taxon>Dikarya</taxon>
        <taxon>Basidiomycota</taxon>
        <taxon>Agaricomycotina</taxon>
        <taxon>Tremellomycetes</taxon>
        <taxon>Trichosporonales</taxon>
        <taxon>Trichosporonaceae</taxon>
        <taxon>Apiotrichum</taxon>
    </lineage>
</organism>